<dbReference type="EMBL" id="FOBI01000010">
    <property type="protein sequence ID" value="SEL38572.1"/>
    <property type="molecule type" value="Genomic_DNA"/>
</dbReference>
<keyword evidence="1" id="KW-1133">Transmembrane helix</keyword>
<dbReference type="GO" id="GO:0042834">
    <property type="term" value="F:peptidoglycan binding"/>
    <property type="evidence" value="ECO:0007669"/>
    <property type="project" value="InterPro"/>
</dbReference>
<dbReference type="STRING" id="641665.GCA_002104455_02422"/>
<dbReference type="OrthoDB" id="6221244at2"/>
<dbReference type="AlphaFoldDB" id="A0A1H7PS27"/>
<proteinExistence type="predicted"/>
<keyword evidence="1" id="KW-0472">Membrane</keyword>
<gene>
    <name evidence="2" type="ORF">SAMN05216262_11022</name>
</gene>
<evidence type="ECO:0000313" key="2">
    <source>
        <dbReference type="EMBL" id="SEL38572.1"/>
    </source>
</evidence>
<name>A0A1H7PS27_9GAMM</name>
<keyword evidence="1" id="KW-0812">Transmembrane</keyword>
<dbReference type="RefSeq" id="WP_085284048.1">
    <property type="nucleotide sequence ID" value="NZ_FOBI01000010.1"/>
</dbReference>
<dbReference type="Proteomes" id="UP000199297">
    <property type="component" value="Unassembled WGS sequence"/>
</dbReference>
<keyword evidence="3" id="KW-1185">Reference proteome</keyword>
<reference evidence="3" key="1">
    <citation type="submission" date="2016-10" db="EMBL/GenBank/DDBJ databases">
        <authorList>
            <person name="Varghese N."/>
            <person name="Submissions S."/>
        </authorList>
    </citation>
    <scope>NUCLEOTIDE SEQUENCE [LARGE SCALE GENOMIC DNA]</scope>
    <source>
        <strain evidence="3">CGMCC 1.9127</strain>
    </source>
</reference>
<organism evidence="2 3">
    <name type="scientific">Colwellia chukchiensis</name>
    <dbReference type="NCBI Taxonomy" id="641665"/>
    <lineage>
        <taxon>Bacteria</taxon>
        <taxon>Pseudomonadati</taxon>
        <taxon>Pseudomonadota</taxon>
        <taxon>Gammaproteobacteria</taxon>
        <taxon>Alteromonadales</taxon>
        <taxon>Colwelliaceae</taxon>
        <taxon>Colwellia</taxon>
    </lineage>
</organism>
<accession>A0A1H7PS27</accession>
<dbReference type="Gene3D" id="3.30.70.1070">
    <property type="entry name" value="Sporulation related repeat"/>
    <property type="match status" value="1"/>
</dbReference>
<sequence length="448" mass="48865">MSTSVKNIDLSKNKPSVTRISALARIDYILRFSKQAILVIDESAEQNAAISGQFLASLPEQHNAAYISLSNQFNDIQIRCRVIEQLASGELFDPEISLAVSVINFARKSEQTISIVLDKAQYLPLQILHELTQLTHIAKKAKLSINVVMFASAAAGKQVADNKALFSNKLALLSAQSGQLLAMSSALFTDSGNHRGFLQENKALMLLLMLLFVATLITIIWLQQVTQQDTSPILVDEPDSPVTHSQVEPALVEKNIGLEHAASKDTAVVNQAQIPQAQVAHVNDIYHALVMPSSFPNAALPVEAASAQEMFLALSTSKAANEQLADTGVTQSQAPTAIKTSHTNQLSQVRIDNEYFLKRSGYAIQIALLSDLTLPPDFLAELTAIKYYGYQRLLNGKPVLVITSQIYDDKASAQSALAALPQALLTRQPWIKPVAVIHKEIQALLSRQ</sequence>
<feature type="transmembrane region" description="Helical" evidence="1">
    <location>
        <begin position="203"/>
        <end position="222"/>
    </location>
</feature>
<dbReference type="InterPro" id="IPR036680">
    <property type="entry name" value="SPOR-like_sf"/>
</dbReference>
<protein>
    <submittedName>
        <fullName evidence="2">DamX protein</fullName>
    </submittedName>
</protein>
<evidence type="ECO:0000256" key="1">
    <source>
        <dbReference type="SAM" id="Phobius"/>
    </source>
</evidence>
<evidence type="ECO:0000313" key="3">
    <source>
        <dbReference type="Proteomes" id="UP000199297"/>
    </source>
</evidence>